<evidence type="ECO:0000313" key="4">
    <source>
        <dbReference type="Proteomes" id="UP000019484"/>
    </source>
</evidence>
<feature type="compositionally biased region" description="Low complexity" evidence="1">
    <location>
        <begin position="16"/>
        <end position="29"/>
    </location>
</feature>
<evidence type="ECO:0000259" key="2">
    <source>
        <dbReference type="SMART" id="SM01007"/>
    </source>
</evidence>
<sequence length="307" mass="33681">MAPGAIYEEAVPAGVTGSKTATTSTTSTAAEKEQQLTPLESMAHRANSKPLPKIPTFTDMAAKRQWQLEHMAGCFRVWAREGYAEGISGHISVRDPEFEDRMWINPLGVHYGMLKASDMVCINYMTGEVVGGNMDIPANAAGVQIHSAAHKRRPDVHAVCHAHSIYGRAYSAFAQPLEMLTQDVCNFYNAHSIYRSYGGVALAAEEGDNIAKALGDGKAAILMNHGLLTVGHTVDEAAFQYMVLERSCKVQLLVEAAEANGRLQKKVIGPEEAAYNFKMNSDPETLYFEMQSHLRYEEYLSGGDYKN</sequence>
<evidence type="ECO:0000313" key="3">
    <source>
        <dbReference type="EMBL" id="EXJ95774.1"/>
    </source>
</evidence>
<dbReference type="HOGENOM" id="CLU_006033_1_2_1"/>
<dbReference type="GO" id="GO:0005856">
    <property type="term" value="C:cytoskeleton"/>
    <property type="evidence" value="ECO:0007669"/>
    <property type="project" value="TreeGrafter"/>
</dbReference>
<dbReference type="OrthoDB" id="3238794at2759"/>
<dbReference type="STRING" id="1182541.W9ZMP8"/>
<reference evidence="3 4" key="1">
    <citation type="submission" date="2013-03" db="EMBL/GenBank/DDBJ databases">
        <title>The Genome Sequence of Capronia coronata CBS 617.96.</title>
        <authorList>
            <consortium name="The Broad Institute Genomics Platform"/>
            <person name="Cuomo C."/>
            <person name="de Hoog S."/>
            <person name="Gorbushina A."/>
            <person name="Walker B."/>
            <person name="Young S.K."/>
            <person name="Zeng Q."/>
            <person name="Gargeya S."/>
            <person name="Fitzgerald M."/>
            <person name="Haas B."/>
            <person name="Abouelleil A."/>
            <person name="Allen A.W."/>
            <person name="Alvarado L."/>
            <person name="Arachchi H.M."/>
            <person name="Berlin A.M."/>
            <person name="Chapman S.B."/>
            <person name="Gainer-Dewar J."/>
            <person name="Goldberg J."/>
            <person name="Griggs A."/>
            <person name="Gujja S."/>
            <person name="Hansen M."/>
            <person name="Howarth C."/>
            <person name="Imamovic A."/>
            <person name="Ireland A."/>
            <person name="Larimer J."/>
            <person name="McCowan C."/>
            <person name="Murphy C."/>
            <person name="Pearson M."/>
            <person name="Poon T.W."/>
            <person name="Priest M."/>
            <person name="Roberts A."/>
            <person name="Saif S."/>
            <person name="Shea T."/>
            <person name="Sisk P."/>
            <person name="Sykes S."/>
            <person name="Wortman J."/>
            <person name="Nusbaum C."/>
            <person name="Birren B."/>
        </authorList>
    </citation>
    <scope>NUCLEOTIDE SEQUENCE [LARGE SCALE GENOMIC DNA]</scope>
    <source>
        <strain evidence="3 4">CBS 617.96</strain>
    </source>
</reference>
<accession>W9ZMP8</accession>
<name>W9ZMP8_9EURO</name>
<dbReference type="SMART" id="SM01007">
    <property type="entry name" value="Aldolase_II"/>
    <property type="match status" value="1"/>
</dbReference>
<dbReference type="InterPro" id="IPR051017">
    <property type="entry name" value="Aldolase-II_Adducin_sf"/>
</dbReference>
<proteinExistence type="predicted"/>
<dbReference type="AlphaFoldDB" id="W9ZMP8"/>
<dbReference type="Pfam" id="PF00596">
    <property type="entry name" value="Aldolase_II"/>
    <property type="match status" value="1"/>
</dbReference>
<feature type="region of interest" description="Disordered" evidence="1">
    <location>
        <begin position="15"/>
        <end position="35"/>
    </location>
</feature>
<evidence type="ECO:0000256" key="1">
    <source>
        <dbReference type="SAM" id="MobiDB-lite"/>
    </source>
</evidence>
<dbReference type="GeneID" id="19155802"/>
<dbReference type="GO" id="GO:0051015">
    <property type="term" value="F:actin filament binding"/>
    <property type="evidence" value="ECO:0007669"/>
    <property type="project" value="TreeGrafter"/>
</dbReference>
<dbReference type="SUPFAM" id="SSF53639">
    <property type="entry name" value="AraD/HMP-PK domain-like"/>
    <property type="match status" value="1"/>
</dbReference>
<dbReference type="RefSeq" id="XP_007720003.1">
    <property type="nucleotide sequence ID" value="XM_007721813.1"/>
</dbReference>
<dbReference type="NCBIfam" id="NF004855">
    <property type="entry name" value="PRK06208.1"/>
    <property type="match status" value="1"/>
</dbReference>
<organism evidence="3 4">
    <name type="scientific">Capronia coronata CBS 617.96</name>
    <dbReference type="NCBI Taxonomy" id="1182541"/>
    <lineage>
        <taxon>Eukaryota</taxon>
        <taxon>Fungi</taxon>
        <taxon>Dikarya</taxon>
        <taxon>Ascomycota</taxon>
        <taxon>Pezizomycotina</taxon>
        <taxon>Eurotiomycetes</taxon>
        <taxon>Chaetothyriomycetidae</taxon>
        <taxon>Chaetothyriales</taxon>
        <taxon>Herpotrichiellaceae</taxon>
        <taxon>Capronia</taxon>
    </lineage>
</organism>
<dbReference type="Proteomes" id="UP000019484">
    <property type="component" value="Unassembled WGS sequence"/>
</dbReference>
<feature type="domain" description="Class II aldolase/adducin N-terminal" evidence="2">
    <location>
        <begin position="69"/>
        <end position="252"/>
    </location>
</feature>
<dbReference type="PANTHER" id="PTHR10672">
    <property type="entry name" value="ADDUCIN"/>
    <property type="match status" value="1"/>
</dbReference>
<keyword evidence="4" id="KW-1185">Reference proteome</keyword>
<comment type="caution">
    <text evidence="3">The sequence shown here is derived from an EMBL/GenBank/DDBJ whole genome shotgun (WGS) entry which is preliminary data.</text>
</comment>
<protein>
    <submittedName>
        <fullName evidence="3">L-fuculose-phosphate aldolase</fullName>
    </submittedName>
</protein>
<dbReference type="eggNOG" id="KOG3699">
    <property type="taxonomic scope" value="Eukaryota"/>
</dbReference>
<gene>
    <name evidence="3" type="ORF">A1O1_00898</name>
</gene>
<dbReference type="PANTHER" id="PTHR10672:SF25">
    <property type="entry name" value="MEIOTICALLY UP-REGULATED GENE 14 PROTEIN"/>
    <property type="match status" value="1"/>
</dbReference>
<dbReference type="InterPro" id="IPR036409">
    <property type="entry name" value="Aldolase_II/adducin_N_sf"/>
</dbReference>
<dbReference type="EMBL" id="AMWN01000001">
    <property type="protein sequence ID" value="EXJ95774.1"/>
    <property type="molecule type" value="Genomic_DNA"/>
</dbReference>
<dbReference type="FunFam" id="3.40.225.10:FF:000009">
    <property type="entry name" value="Class II aldolase/adducin N-terminal"/>
    <property type="match status" value="1"/>
</dbReference>
<dbReference type="Gene3D" id="3.40.225.10">
    <property type="entry name" value="Class II aldolase/adducin N-terminal domain"/>
    <property type="match status" value="1"/>
</dbReference>
<dbReference type="InterPro" id="IPR001303">
    <property type="entry name" value="Aldolase_II/adducin_N"/>
</dbReference>